<reference evidence="2" key="1">
    <citation type="submission" date="2024-07" db="EMBL/GenBank/DDBJ databases">
        <authorList>
            <person name="Yu S.T."/>
        </authorList>
    </citation>
    <scope>NUCLEOTIDE SEQUENCE</scope>
    <source>
        <strain evidence="2">R08</strain>
    </source>
</reference>
<evidence type="ECO:0008006" key="3">
    <source>
        <dbReference type="Google" id="ProtNLM"/>
    </source>
</evidence>
<feature type="transmembrane region" description="Helical" evidence="1">
    <location>
        <begin position="29"/>
        <end position="52"/>
    </location>
</feature>
<feature type="transmembrane region" description="Helical" evidence="1">
    <location>
        <begin position="85"/>
        <end position="110"/>
    </location>
</feature>
<keyword evidence="1" id="KW-0812">Transmembrane</keyword>
<organism evidence="2">
    <name type="scientific">Streptomyces sp. R08</name>
    <dbReference type="NCBI Taxonomy" id="3238624"/>
    <lineage>
        <taxon>Bacteria</taxon>
        <taxon>Bacillati</taxon>
        <taxon>Actinomycetota</taxon>
        <taxon>Actinomycetes</taxon>
        <taxon>Kitasatosporales</taxon>
        <taxon>Streptomycetaceae</taxon>
        <taxon>Streptomyces</taxon>
    </lineage>
</organism>
<dbReference type="EMBL" id="CP163431">
    <property type="protein sequence ID" value="XDP99829.1"/>
    <property type="molecule type" value="Genomic_DNA"/>
</dbReference>
<feature type="transmembrane region" description="Helical" evidence="1">
    <location>
        <begin position="130"/>
        <end position="152"/>
    </location>
</feature>
<dbReference type="AlphaFoldDB" id="A0AB39M0P8"/>
<protein>
    <recommendedName>
        <fullName evidence="3">Sensor domain-containing protein</fullName>
    </recommendedName>
</protein>
<keyword evidence="1" id="KW-0472">Membrane</keyword>
<evidence type="ECO:0000313" key="2">
    <source>
        <dbReference type="EMBL" id="XDP99829.1"/>
    </source>
</evidence>
<dbReference type="RefSeq" id="WP_369186810.1">
    <property type="nucleotide sequence ID" value="NZ_CP163431.1"/>
</dbReference>
<keyword evidence="1" id="KW-1133">Transmembrane helix</keyword>
<proteinExistence type="predicted"/>
<accession>A0AB39M0P8</accession>
<gene>
    <name evidence="2" type="ORF">AB5J58_06390</name>
</gene>
<name>A0AB39M0P8_9ACTN</name>
<evidence type="ECO:0000256" key="1">
    <source>
        <dbReference type="SAM" id="Phobius"/>
    </source>
</evidence>
<sequence length="168" mass="18123">MTTAPDPTSVHAWHLVHAPFTATTWRRTAYALLALPLGLACIPLALLGAPTARWQRGLVRRFLGTDRNDPTDLPGRPRAGGLPHALLAIPLNLVTAFITLYGWSIVPLNLGWPLRAGDDYSTAWGGPTFAGAWAFHAVVGGIGFLLLMPWVVRGLTAVQFRVARSLLS</sequence>